<proteinExistence type="inferred from homology"/>
<keyword evidence="3 6" id="KW-1133">Transmembrane helix</keyword>
<evidence type="ECO:0000256" key="1">
    <source>
        <dbReference type="ARBA" id="ARBA00022692"/>
    </source>
</evidence>
<dbReference type="GO" id="GO:0070072">
    <property type="term" value="P:vacuolar proton-transporting V-type ATPase complex assembly"/>
    <property type="evidence" value="ECO:0007669"/>
    <property type="project" value="UniProtKB-UniRule"/>
</dbReference>
<evidence type="ECO:0000256" key="4">
    <source>
        <dbReference type="ARBA" id="ARBA00023136"/>
    </source>
</evidence>
<dbReference type="HAMAP" id="MF_03058">
    <property type="entry name" value="VMA21"/>
    <property type="match status" value="1"/>
</dbReference>
<keyword evidence="8" id="KW-1185">Reference proteome</keyword>
<keyword evidence="1 6" id="KW-0812">Transmembrane</keyword>
<keyword evidence="4 6" id="KW-0472">Membrane</keyword>
<dbReference type="PANTHER" id="PTHR31792:SF3">
    <property type="entry name" value="VACUOLAR ATPASE ASSEMBLY INTEGRAL MEMBRANE PROTEIN VMA21"/>
    <property type="match status" value="1"/>
</dbReference>
<dbReference type="PANTHER" id="PTHR31792">
    <property type="entry name" value="VACUOLAR ATPASE ASSEMBLY INTEGRAL MEMBRANE PROTEIN VMA21"/>
    <property type="match status" value="1"/>
</dbReference>
<name>A0A8U7MPF0_CORMO</name>
<comment type="similarity">
    <text evidence="6">Belongs to the VMA21 family.</text>
</comment>
<dbReference type="Pfam" id="PF09446">
    <property type="entry name" value="VMA21"/>
    <property type="match status" value="1"/>
</dbReference>
<evidence type="ECO:0000256" key="6">
    <source>
        <dbReference type="HAMAP-Rule" id="MF_03058"/>
    </source>
</evidence>
<evidence type="ECO:0000256" key="2">
    <source>
        <dbReference type="ARBA" id="ARBA00022824"/>
    </source>
</evidence>
<evidence type="ECO:0000256" key="5">
    <source>
        <dbReference type="ARBA" id="ARBA00023329"/>
    </source>
</evidence>
<accession>A0A8U7MPF0</accession>
<keyword evidence="2 6" id="KW-0256">Endoplasmic reticulum</keyword>
<reference evidence="7" key="2">
    <citation type="submission" date="2025-08" db="UniProtKB">
        <authorList>
            <consortium name="Ensembl"/>
        </authorList>
    </citation>
    <scope>IDENTIFICATION</scope>
</reference>
<dbReference type="Proteomes" id="UP000694553">
    <property type="component" value="Unassembled WGS sequence"/>
</dbReference>
<sequence length="132" mass="15193">MRSFFFFISTFFSKEKHTYLCFNALRTSLNQAVFESQKSIAWLTSRQSENEGSLTSTLRTLLFFTTLMITLPVGLYFSSKAYVFEGTLGMSDRDSYFYAAIVAVVTVHVVLALFVYVAWNEGSRQWREGKQD</sequence>
<feature type="transmembrane region" description="Helical" evidence="6">
    <location>
        <begin position="97"/>
        <end position="119"/>
    </location>
</feature>
<dbReference type="InterPro" id="IPR019013">
    <property type="entry name" value="Vma21"/>
</dbReference>
<keyword evidence="5 6" id="KW-0968">Cytoplasmic vesicle</keyword>
<dbReference type="GO" id="GO:0033116">
    <property type="term" value="C:endoplasmic reticulum-Golgi intermediate compartment membrane"/>
    <property type="evidence" value="ECO:0007669"/>
    <property type="project" value="UniProtKB-SubCell"/>
</dbReference>
<evidence type="ECO:0000256" key="3">
    <source>
        <dbReference type="ARBA" id="ARBA00022989"/>
    </source>
</evidence>
<comment type="subcellular location">
    <subcellularLocation>
        <location evidence="6">Endoplasmic reticulum membrane</location>
        <topology evidence="6">Multi-pass membrane protein</topology>
    </subcellularLocation>
    <subcellularLocation>
        <location evidence="6">Endoplasmic reticulum-Golgi intermediate compartment membrane</location>
        <topology evidence="6">Multi-pass membrane protein</topology>
    </subcellularLocation>
    <subcellularLocation>
        <location evidence="6">Cytoplasmic vesicle</location>
        <location evidence="6">COPII-coated vesicle membrane</location>
        <topology evidence="6">Multi-pass membrane protein</topology>
    </subcellularLocation>
</comment>
<organism evidence="7 8">
    <name type="scientific">Corvus moneduloides</name>
    <name type="common">New Caledonian crow</name>
    <dbReference type="NCBI Taxonomy" id="1196302"/>
    <lineage>
        <taxon>Eukaryota</taxon>
        <taxon>Metazoa</taxon>
        <taxon>Chordata</taxon>
        <taxon>Craniata</taxon>
        <taxon>Vertebrata</taxon>
        <taxon>Euteleostomi</taxon>
        <taxon>Archelosauria</taxon>
        <taxon>Archosauria</taxon>
        <taxon>Dinosauria</taxon>
        <taxon>Saurischia</taxon>
        <taxon>Theropoda</taxon>
        <taxon>Coelurosauria</taxon>
        <taxon>Aves</taxon>
        <taxon>Neognathae</taxon>
        <taxon>Neoaves</taxon>
        <taxon>Telluraves</taxon>
        <taxon>Australaves</taxon>
        <taxon>Passeriformes</taxon>
        <taxon>Corvoidea</taxon>
        <taxon>Corvidae</taxon>
        <taxon>Corvus</taxon>
    </lineage>
</organism>
<dbReference type="GO" id="GO:0012507">
    <property type="term" value="C:ER to Golgi transport vesicle membrane"/>
    <property type="evidence" value="ECO:0007669"/>
    <property type="project" value="UniProtKB-SubCell"/>
</dbReference>
<feature type="transmembrane region" description="Helical" evidence="6">
    <location>
        <begin position="56"/>
        <end position="77"/>
    </location>
</feature>
<reference evidence="8" key="1">
    <citation type="submission" date="2019-10" db="EMBL/GenBank/DDBJ databases">
        <title>Corvus moneduloides (New Caledonian crow) genome, bCorMon1, primary haplotype.</title>
        <authorList>
            <person name="Rutz C."/>
            <person name="Fungtammasan C."/>
            <person name="Mountcastle J."/>
            <person name="Formenti G."/>
            <person name="Chow W."/>
            <person name="Howe K."/>
            <person name="Steele M.P."/>
            <person name="Fernandes J."/>
            <person name="Gilbert M.T.P."/>
            <person name="Fedrigo O."/>
            <person name="Jarvis E.D."/>
            <person name="Gemmell N."/>
        </authorList>
    </citation>
    <scope>NUCLEOTIDE SEQUENCE [LARGE SCALE GENOMIC DNA]</scope>
</reference>
<dbReference type="AlphaFoldDB" id="A0A8U7MPF0"/>
<protein>
    <recommendedName>
        <fullName evidence="9">Vacuolar ATPase assembly integral membrane protein VMA21</fullName>
    </recommendedName>
</protein>
<dbReference type="GO" id="GO:0005789">
    <property type="term" value="C:endoplasmic reticulum membrane"/>
    <property type="evidence" value="ECO:0007669"/>
    <property type="project" value="UniProtKB-SubCell"/>
</dbReference>
<evidence type="ECO:0000313" key="7">
    <source>
        <dbReference type="Ensembl" id="ENSCMUP00000032960.1"/>
    </source>
</evidence>
<evidence type="ECO:0000313" key="8">
    <source>
        <dbReference type="Proteomes" id="UP000694553"/>
    </source>
</evidence>
<dbReference type="Ensembl" id="ENSCMUT00000030979.1">
    <property type="protein sequence ID" value="ENSCMUP00000032960.1"/>
    <property type="gene ID" value="ENSCMUG00000009416.2"/>
</dbReference>
<reference evidence="7" key="3">
    <citation type="submission" date="2025-09" db="UniProtKB">
        <authorList>
            <consortium name="Ensembl"/>
        </authorList>
    </citation>
    <scope>IDENTIFICATION</scope>
</reference>
<comment type="function">
    <text evidence="6">Required for the assembly of the V0 complex of the vacuolar ATPase (V-ATPase) in the endoplasmic reticulum.</text>
</comment>
<evidence type="ECO:0008006" key="9">
    <source>
        <dbReference type="Google" id="ProtNLM"/>
    </source>
</evidence>